<evidence type="ECO:0008006" key="3">
    <source>
        <dbReference type="Google" id="ProtNLM"/>
    </source>
</evidence>
<keyword evidence="2" id="KW-1185">Reference proteome</keyword>
<gene>
    <name evidence="1" type="ORF">GCM10009863_28160</name>
</gene>
<comment type="caution">
    <text evidence="1">The sequence shown here is derived from an EMBL/GenBank/DDBJ whole genome shotgun (WGS) entry which is preliminary data.</text>
</comment>
<sequence length="94" mass="10237">MSLSTVLWLFLMLRTDEGRGSPSVFRSSQVCVSADGAGRHMSSDNNCLPEDLMDPLAAPTPAWGGALNRHAPGPPRTEPGRYHVGFWTEPARMI</sequence>
<evidence type="ECO:0000313" key="1">
    <source>
        <dbReference type="EMBL" id="GAA2612809.1"/>
    </source>
</evidence>
<protein>
    <recommendedName>
        <fullName evidence="3">Secreted protein</fullName>
    </recommendedName>
</protein>
<evidence type="ECO:0000313" key="2">
    <source>
        <dbReference type="Proteomes" id="UP001501447"/>
    </source>
</evidence>
<name>A0ABN3Q2A8_9ACTN</name>
<proteinExistence type="predicted"/>
<accession>A0ABN3Q2A8</accession>
<dbReference type="EMBL" id="BAAARJ010000008">
    <property type="protein sequence ID" value="GAA2612809.1"/>
    <property type="molecule type" value="Genomic_DNA"/>
</dbReference>
<reference evidence="1 2" key="1">
    <citation type="journal article" date="2019" name="Int. J. Syst. Evol. Microbiol.">
        <title>The Global Catalogue of Microorganisms (GCM) 10K type strain sequencing project: providing services to taxonomists for standard genome sequencing and annotation.</title>
        <authorList>
            <consortium name="The Broad Institute Genomics Platform"/>
            <consortium name="The Broad Institute Genome Sequencing Center for Infectious Disease"/>
            <person name="Wu L."/>
            <person name="Ma J."/>
        </authorList>
    </citation>
    <scope>NUCLEOTIDE SEQUENCE [LARGE SCALE GENOMIC DNA]</scope>
    <source>
        <strain evidence="1 2">JCM 16373</strain>
    </source>
</reference>
<dbReference type="Proteomes" id="UP001501447">
    <property type="component" value="Unassembled WGS sequence"/>
</dbReference>
<organism evidence="1 2">
    <name type="scientific">Streptomyces axinellae</name>
    <dbReference type="NCBI Taxonomy" id="552788"/>
    <lineage>
        <taxon>Bacteria</taxon>
        <taxon>Bacillati</taxon>
        <taxon>Actinomycetota</taxon>
        <taxon>Actinomycetes</taxon>
        <taxon>Kitasatosporales</taxon>
        <taxon>Streptomycetaceae</taxon>
        <taxon>Streptomyces</taxon>
    </lineage>
</organism>